<sequence>MSSKGEKKTAPKRLFSFDSVKAPISKRSSSEGETWGHGRARSKGTNLTEVREGQNDEDTEIFHIARAMSPLQDPFASRPGSPALRFEAPRPGSVASTRPKTPDGIRSASPAPGRRWDTIRTHVLATASRPSTPTTPPSHTTHASRPSVSSISSPRPSTPKLSRFPRLAFRQVVDHAKEANEARKFAEEVLRICLAIRYPHDGHMKGKSEKDNQSTVGGGSSMYLPFMNSSAGNNANSGINATGASKKSEKGQSQTSLALTNPAAKNTTSLKTLHQILLYHSAPPSDTVFVPTYLPHEGHVLSTLLAPFEQIGATGKWEEDRAIAVETFELVMKGWLPQDEASNTGRVLWCCKASLTPASPNRSRILSTLRRLLIPGERSRGILSPVIFQSVAHGLFVLQTFLHSPQGAPLIQTELDLSKDLVDQFLAGSYGEINEAMVEEEYGVVALPQDTKSTLRKAIFVEALDYWPALTERTSYTALQMTIHSRKLNSFCRAATSLLQTHDLEGAERYAVAQQITSFMDSRVIPETELLDQTMSLETRAGAVKVVAEYFVSNHGKELLSWGVTKICRWLNTKDVHWKSSLDKFLQKTISLSPWVVIIKLFSLVISHTPDPDRKTMASVALPMLNDRMVNDPPPDSSPDLADLLKTLSWDYPTIFFKPLFLSAVSTKEFTVINHLCTVVIYSRYVEDFWTRDVEMLSMALLSDTRSPKENISPSSAKDVPWTVARLGQSVLMVELIQRLQSIRRTREPASQSDSGSMNKFVTTLENRLAILVEAREKKALIAPSQRMLLCMIFRELRLLTRSLKPASWLQRTINWFSEFYLAGDLEREVQEAMDRIHGLYAAAQSGARHTQQQRRSTMVLPSSPHQTRESDAGPPSSDTLDLPALFESRKPLLDGLLKGFPSKALKLFVVVSTMLTETDYRRIAPILWENGLTDTVDASATASACFLIMQCAEKTSMDTLALIEVELRSSDDRTRLEAVRKIAVLVNWRFQIMSQAILTDRAHRPFKMARIPLPFVPTDMGTTLYIPTEDGSESGGKSDVPVELKKQLAELGWVDEESGPIDAQQIWIKTPMSMFPISQLDRIELGGGANPLDLGLSSPGLPSPQPSPRRTGRNQKDGNEDAGVLRRNSTSGGPVTSQKRRAIFVPPLANIFIRLTRLLHDPNFVVASSTRSLLLDLMRNDPSLLSRPIMDILAGEHKDIHSAMYTLSSLLQVHQALPPPMTHTIFNHLMGFLKWSSRQYDMLETLQDYGLALSMLASVTTAVSGMSFREIRRSKTDAFVVPSGALWFPPSAPKGPMFPRGMEAFANPFEDITTTVTSLSIIRTSQNLLFLSLLRRNGQEVNLIRKGMTRFVLPSISPETTEPTAMELKDMIPGKQAQHYIQADSTINTLSLVLARSHLMLLAQMFRAMSRHLSDRNELATMVDGVNRILCTHGDDIGIVGHSMVAFMVATTRFRRLFTSRTAYTLFIPALIKVYTESPQHPGIRPAIEYAVNRFYALHKESFLYQSLGTIGQMAMSSAIDERAFADSVYKLFFSLTSGNTTVDAAGIHNVNKGQEREALIVDTAEEKPQTFLAAIRRADSASSQLTVLFPEEYEADRLRMDNFVRLFLTVIAHDLSIIRAQHYLRLLRLLAPQLYNSSASTRAVLLDGISALGGIMIKGTPKSKGAEGAGKAEDLGGMESHSTEQTRLQSDVKVMRLDYLRLVLKLGQAGGELSLKIALQFLDIVKLFLKDAALSAFATGISSTSNPEADNRILSTLLSDFVQMLLIREQSPTPKAVARFLQTLAPILHGYMGTLDFTGIYGTVRQLSLFPVYAGDPAFSQVVVGEVCTAGLAACELAASENQYRSLLALPFRIALIKLLGECVFLQGADVVAEIEKRAPTYPFLAGIVFPLVLELKTDSQLSADGLRTQQRHRTVLASAWLRLMFYATGACQKSLLNSQGKEGAGGGGGLLSVTGSINGSIRSKSSEKGVEEEATSGKGRRRGRNVTASLRVQVPVFAVSLQIVKAVIVRAELDISSSILGIWERLANFLKAMVADGNADFATRGKGAEGWRSAGASEAPSPAISPAPSPRVSAQLNPISDPGARASSLFVHSPSSPSFKFPSFAASDLGRVGRALRRPRVLDYMLWSLLEFLGAYRSPLRLQLRLLATEKIVALDGQLRSKGIPGSAGRSPMSSHPPSPRSRRVSAQFLKNRGERGFRTPGGTPGASPEVSPLLLPTPTPNQQPPSLSLDTQSSSQFLDVQQPISVSMNQRRPGYQMSPITPVERRLGVPKIVHLGPASPSVLRNQPFPVSPSGLLASNSNGPGSRVSTLGAGLRAGLGGFGGNGSGRKKGKGSGRESSGRGGDDMTGSDLIRATKIKSVKLVEGTYRRIRGVQALMGYDLLLPLPYNWSRRVLKEDDQDEEEDGSEVALQSWTKSQALANISQETKDLLEEFEFWMAMAGASDAQDDSDEEDEVGLEGQPGLDAASSPNIQVVDDFGLLTPGGGFGGNAPVTPSARTEARGNLLHPHSFVPPRRNQQSWHDDDEQSNYGNDQSSIIIEVDSTFAAEFPGPSPIMSFQPQRRQSNMDS</sequence>
<feature type="region of interest" description="Disordered" evidence="1">
    <location>
        <begin position="1"/>
        <end position="57"/>
    </location>
</feature>
<dbReference type="InterPro" id="IPR016024">
    <property type="entry name" value="ARM-type_fold"/>
</dbReference>
<evidence type="ECO:0000259" key="3">
    <source>
        <dbReference type="Pfam" id="PF20262"/>
    </source>
</evidence>
<protein>
    <submittedName>
        <fullName evidence="4">Uncharacterized protein</fullName>
    </submittedName>
</protein>
<keyword evidence="5" id="KW-1185">Reference proteome</keyword>
<organism evidence="4 5">
    <name type="scientific">Coprinellus micaceus</name>
    <name type="common">Glistening ink-cap mushroom</name>
    <name type="synonym">Coprinus micaceus</name>
    <dbReference type="NCBI Taxonomy" id="71717"/>
    <lineage>
        <taxon>Eukaryota</taxon>
        <taxon>Fungi</taxon>
        <taxon>Dikarya</taxon>
        <taxon>Basidiomycota</taxon>
        <taxon>Agaricomycotina</taxon>
        <taxon>Agaricomycetes</taxon>
        <taxon>Agaricomycetidae</taxon>
        <taxon>Agaricales</taxon>
        <taxon>Agaricineae</taxon>
        <taxon>Psathyrellaceae</taxon>
        <taxon>Coprinellus</taxon>
    </lineage>
</organism>
<feature type="region of interest" description="Disordered" evidence="1">
    <location>
        <begin position="845"/>
        <end position="879"/>
    </location>
</feature>
<feature type="region of interest" description="Disordered" evidence="1">
    <location>
        <begin position="2049"/>
        <end position="2076"/>
    </location>
</feature>
<feature type="region of interest" description="Disordered" evidence="1">
    <location>
        <begin position="2509"/>
        <end position="2572"/>
    </location>
</feature>
<feature type="compositionally biased region" description="Polar residues" evidence="1">
    <location>
        <begin position="2559"/>
        <end position="2572"/>
    </location>
</feature>
<evidence type="ECO:0000313" key="4">
    <source>
        <dbReference type="EMBL" id="TEB36012.1"/>
    </source>
</evidence>
<dbReference type="Pfam" id="PF20262">
    <property type="entry name" value="UNC80_C"/>
    <property type="match status" value="2"/>
</dbReference>
<feature type="region of interest" description="Disordered" evidence="1">
    <location>
        <begin position="201"/>
        <end position="221"/>
    </location>
</feature>
<evidence type="ECO:0000256" key="1">
    <source>
        <dbReference type="SAM" id="MobiDB-lite"/>
    </source>
</evidence>
<feature type="region of interest" description="Disordered" evidence="1">
    <location>
        <begin position="1962"/>
        <end position="1987"/>
    </location>
</feature>
<accession>A0A4Y7TQZ5</accession>
<dbReference type="STRING" id="71717.A0A4Y7TQZ5"/>
<dbReference type="InterPro" id="IPR045852">
    <property type="entry name" value="UNC80_central"/>
</dbReference>
<dbReference type="PANTHER" id="PTHR31781:SF1">
    <property type="entry name" value="PROTEIN UNC-80 HOMOLOG"/>
    <property type="match status" value="1"/>
</dbReference>
<gene>
    <name evidence="4" type="ORF">FA13DRAFT_1810649</name>
</gene>
<feature type="domain" description="Protein UNC80 central region" evidence="2">
    <location>
        <begin position="906"/>
        <end position="1009"/>
    </location>
</feature>
<feature type="domain" description="Protein UNC80 C-terminal" evidence="3">
    <location>
        <begin position="1399"/>
        <end position="1539"/>
    </location>
</feature>
<reference evidence="4 5" key="1">
    <citation type="journal article" date="2019" name="Nat. Ecol. Evol.">
        <title>Megaphylogeny resolves global patterns of mushroom evolution.</title>
        <authorList>
            <person name="Varga T."/>
            <person name="Krizsan K."/>
            <person name="Foldi C."/>
            <person name="Dima B."/>
            <person name="Sanchez-Garcia M."/>
            <person name="Sanchez-Ramirez S."/>
            <person name="Szollosi G.J."/>
            <person name="Szarkandi J.G."/>
            <person name="Papp V."/>
            <person name="Albert L."/>
            <person name="Andreopoulos W."/>
            <person name="Angelini C."/>
            <person name="Antonin V."/>
            <person name="Barry K.W."/>
            <person name="Bougher N.L."/>
            <person name="Buchanan P."/>
            <person name="Buyck B."/>
            <person name="Bense V."/>
            <person name="Catcheside P."/>
            <person name="Chovatia M."/>
            <person name="Cooper J."/>
            <person name="Damon W."/>
            <person name="Desjardin D."/>
            <person name="Finy P."/>
            <person name="Geml J."/>
            <person name="Haridas S."/>
            <person name="Hughes K."/>
            <person name="Justo A."/>
            <person name="Karasinski D."/>
            <person name="Kautmanova I."/>
            <person name="Kiss B."/>
            <person name="Kocsube S."/>
            <person name="Kotiranta H."/>
            <person name="LaButti K.M."/>
            <person name="Lechner B.E."/>
            <person name="Liimatainen K."/>
            <person name="Lipzen A."/>
            <person name="Lukacs Z."/>
            <person name="Mihaltcheva S."/>
            <person name="Morgado L.N."/>
            <person name="Niskanen T."/>
            <person name="Noordeloos M.E."/>
            <person name="Ohm R.A."/>
            <person name="Ortiz-Santana B."/>
            <person name="Ovrebo C."/>
            <person name="Racz N."/>
            <person name="Riley R."/>
            <person name="Savchenko A."/>
            <person name="Shiryaev A."/>
            <person name="Soop K."/>
            <person name="Spirin V."/>
            <person name="Szebenyi C."/>
            <person name="Tomsovsky M."/>
            <person name="Tulloss R.E."/>
            <person name="Uehling J."/>
            <person name="Grigoriev I.V."/>
            <person name="Vagvolgyi C."/>
            <person name="Papp T."/>
            <person name="Martin F.M."/>
            <person name="Miettinen O."/>
            <person name="Hibbett D.S."/>
            <person name="Nagy L.G."/>
        </authorList>
    </citation>
    <scope>NUCLEOTIDE SEQUENCE [LARGE SCALE GENOMIC DNA]</scope>
    <source>
        <strain evidence="4 5">FP101781</strain>
    </source>
</reference>
<feature type="compositionally biased region" description="Low complexity" evidence="1">
    <location>
        <begin position="1092"/>
        <end position="1101"/>
    </location>
</feature>
<feature type="domain" description="Protein UNC80 C-terminal" evidence="3">
    <location>
        <begin position="1143"/>
        <end position="1274"/>
    </location>
</feature>
<dbReference type="InterPro" id="IPR046460">
    <property type="entry name" value="UNC80_C"/>
</dbReference>
<proteinExistence type="predicted"/>
<feature type="compositionally biased region" description="Acidic residues" evidence="1">
    <location>
        <begin position="2449"/>
        <end position="2460"/>
    </location>
</feature>
<feature type="compositionally biased region" description="Polar residues" evidence="1">
    <location>
        <begin position="251"/>
        <end position="260"/>
    </location>
</feature>
<feature type="compositionally biased region" description="Basic and acidic residues" evidence="1">
    <location>
        <begin position="2338"/>
        <end position="2348"/>
    </location>
</feature>
<comment type="caution">
    <text evidence="4">The sequence shown here is derived from an EMBL/GenBank/DDBJ whole genome shotgun (WGS) entry which is preliminary data.</text>
</comment>
<feature type="region of interest" description="Disordered" evidence="1">
    <location>
        <begin position="71"/>
        <end position="162"/>
    </location>
</feature>
<feature type="compositionally biased region" description="Basic and acidic residues" evidence="1">
    <location>
        <begin position="201"/>
        <end position="212"/>
    </location>
</feature>
<dbReference type="PANTHER" id="PTHR31781">
    <property type="entry name" value="UNC80"/>
    <property type="match status" value="1"/>
</dbReference>
<feature type="compositionally biased region" description="Polar residues" evidence="1">
    <location>
        <begin position="848"/>
        <end position="866"/>
    </location>
</feature>
<feature type="region of interest" description="Disordered" evidence="1">
    <location>
        <begin position="1664"/>
        <end position="1685"/>
    </location>
</feature>
<feature type="compositionally biased region" description="Polar residues" evidence="1">
    <location>
        <begin position="1128"/>
        <end position="1138"/>
    </location>
</feature>
<evidence type="ECO:0000313" key="5">
    <source>
        <dbReference type="Proteomes" id="UP000298030"/>
    </source>
</evidence>
<feature type="region of interest" description="Disordered" evidence="1">
    <location>
        <begin position="2163"/>
        <end position="2237"/>
    </location>
</feature>
<feature type="region of interest" description="Disordered" evidence="1">
    <location>
        <begin position="1092"/>
        <end position="1139"/>
    </location>
</feature>
<feature type="region of interest" description="Disordered" evidence="1">
    <location>
        <begin position="2446"/>
        <end position="2472"/>
    </location>
</feature>
<dbReference type="Pfam" id="PF19424">
    <property type="entry name" value="UNC80"/>
    <property type="match status" value="1"/>
</dbReference>
<dbReference type="GO" id="GO:0055080">
    <property type="term" value="P:monoatomic cation homeostasis"/>
    <property type="evidence" value="ECO:0007669"/>
    <property type="project" value="TreeGrafter"/>
</dbReference>
<name>A0A4Y7TQZ5_COPMI</name>
<dbReference type="Proteomes" id="UP000298030">
    <property type="component" value="Unassembled WGS sequence"/>
</dbReference>
<feature type="compositionally biased region" description="Polar residues" evidence="1">
    <location>
        <begin position="2531"/>
        <end position="2540"/>
    </location>
</feature>
<feature type="region of interest" description="Disordered" evidence="1">
    <location>
        <begin position="2323"/>
        <end position="2354"/>
    </location>
</feature>
<feature type="region of interest" description="Disordered" evidence="1">
    <location>
        <begin position="235"/>
        <end position="260"/>
    </location>
</feature>
<dbReference type="GO" id="GO:0034703">
    <property type="term" value="C:cation channel complex"/>
    <property type="evidence" value="ECO:0007669"/>
    <property type="project" value="TreeGrafter"/>
</dbReference>
<feature type="compositionally biased region" description="Low complexity" evidence="1">
    <location>
        <begin position="2056"/>
        <end position="2065"/>
    </location>
</feature>
<evidence type="ECO:0000259" key="2">
    <source>
        <dbReference type="Pfam" id="PF19424"/>
    </source>
</evidence>
<dbReference type="GO" id="GO:0005261">
    <property type="term" value="F:monoatomic cation channel activity"/>
    <property type="evidence" value="ECO:0007669"/>
    <property type="project" value="TreeGrafter"/>
</dbReference>
<dbReference type="SUPFAM" id="SSF48371">
    <property type="entry name" value="ARM repeat"/>
    <property type="match status" value="1"/>
</dbReference>
<dbReference type="OrthoDB" id="5584001at2759"/>
<feature type="compositionally biased region" description="Low complexity" evidence="1">
    <location>
        <begin position="235"/>
        <end position="245"/>
    </location>
</feature>
<dbReference type="EMBL" id="QPFP01000006">
    <property type="protein sequence ID" value="TEB36012.1"/>
    <property type="molecule type" value="Genomic_DNA"/>
</dbReference>
<feature type="compositionally biased region" description="Low complexity" evidence="1">
    <location>
        <begin position="126"/>
        <end position="159"/>
    </location>
</feature>